<evidence type="ECO:0000256" key="9">
    <source>
        <dbReference type="ARBA" id="ARBA00048997"/>
    </source>
</evidence>
<dbReference type="RefSeq" id="WP_012635723.1">
    <property type="nucleotide sequence ID" value="NC_011899.1"/>
</dbReference>
<organism evidence="11 12">
    <name type="scientific">Halothermothrix orenii (strain H 168 / OCM 544 / DSM 9562)</name>
    <dbReference type="NCBI Taxonomy" id="373903"/>
    <lineage>
        <taxon>Bacteria</taxon>
        <taxon>Bacillati</taxon>
        <taxon>Bacillota</taxon>
        <taxon>Clostridia</taxon>
        <taxon>Halanaerobiales</taxon>
        <taxon>Halothermotrichaceae</taxon>
        <taxon>Halothermothrix</taxon>
    </lineage>
</organism>
<dbReference type="STRING" id="373903.Hore_07780"/>
<dbReference type="InterPro" id="IPR001173">
    <property type="entry name" value="Glyco_trans_2-like"/>
</dbReference>
<comment type="catalytic activity">
    <reaction evidence="9">
        <text>an NDP-alpha-D-glucose + (2R)-3-phosphoglycerate = (2R)-2-O-(alpha-D-glucopyranosyl)-3-phospho-glycerate + a ribonucleoside 5'-diphosphate + H(+)</text>
        <dbReference type="Rhea" id="RHEA:47244"/>
        <dbReference type="ChEBI" id="CHEBI:15378"/>
        <dbReference type="ChEBI" id="CHEBI:57930"/>
        <dbReference type="ChEBI" id="CHEBI:58272"/>
        <dbReference type="ChEBI" id="CHEBI:62600"/>
        <dbReference type="ChEBI" id="CHEBI:76533"/>
        <dbReference type="EC" id="2.4.1.266"/>
    </reaction>
    <physiologicalReaction direction="left-to-right" evidence="9">
        <dbReference type="Rhea" id="RHEA:47245"/>
    </physiologicalReaction>
</comment>
<comment type="cofactor">
    <cofactor evidence="1">
        <name>Mg(2+)</name>
        <dbReference type="ChEBI" id="CHEBI:18420"/>
    </cofactor>
</comment>
<evidence type="ECO:0000256" key="3">
    <source>
        <dbReference type="ARBA" id="ARBA00022676"/>
    </source>
</evidence>
<evidence type="ECO:0000256" key="6">
    <source>
        <dbReference type="ARBA" id="ARBA00039022"/>
    </source>
</evidence>
<protein>
    <recommendedName>
        <fullName evidence="7">Glucosyl-3-phosphoglycerate synthase</fullName>
        <ecNumber evidence="6">2.4.1.266</ecNumber>
    </recommendedName>
</protein>
<evidence type="ECO:0000256" key="4">
    <source>
        <dbReference type="ARBA" id="ARBA00022679"/>
    </source>
</evidence>
<evidence type="ECO:0000313" key="11">
    <source>
        <dbReference type="EMBL" id="ACL69535.1"/>
    </source>
</evidence>
<sequence length="209" mass="23303">MKVSALIPAYNEENTIKPVITTLKKVEIIDEVVVIDDGSTDNTSDVARGAGARVVRLEENGGKGAALQKGIEIIESDFILMLDGDLIGLTREHIYRLLNPVIAEEVDMTVGVFSEGRGLTDLAQFISPHLSGQRAIKTRLIKKIDNLNSAGYGVEIAINKFVKKYGTLKYVDLTDLTHLMKEEKRGFARGFIDRMKMYYDILKVFIKKI</sequence>
<dbReference type="GO" id="GO:0016757">
    <property type="term" value="F:glycosyltransferase activity"/>
    <property type="evidence" value="ECO:0007669"/>
    <property type="project" value="UniProtKB-KW"/>
</dbReference>
<dbReference type="Gene3D" id="3.90.550.10">
    <property type="entry name" value="Spore Coat Polysaccharide Biosynthesis Protein SpsA, Chain A"/>
    <property type="match status" value="1"/>
</dbReference>
<evidence type="ECO:0000256" key="8">
    <source>
        <dbReference type="ARBA" id="ARBA00048689"/>
    </source>
</evidence>
<dbReference type="EMBL" id="CP001098">
    <property type="protein sequence ID" value="ACL69535.1"/>
    <property type="molecule type" value="Genomic_DNA"/>
</dbReference>
<dbReference type="CAZy" id="GT2">
    <property type="family name" value="Glycosyltransferase Family 2"/>
</dbReference>
<dbReference type="PANTHER" id="PTHR48090:SF10">
    <property type="entry name" value="GLUCOSYL-3-PHOSPHOGLYCERATE SYNTHASE"/>
    <property type="match status" value="1"/>
</dbReference>
<dbReference type="AlphaFoldDB" id="B8CW66"/>
<proteinExistence type="inferred from homology"/>
<gene>
    <name evidence="11" type="ordered locus">Hore_07780</name>
</gene>
<evidence type="ECO:0000256" key="1">
    <source>
        <dbReference type="ARBA" id="ARBA00001946"/>
    </source>
</evidence>
<dbReference type="HOGENOM" id="CLU_033536_6_1_9"/>
<dbReference type="OrthoDB" id="9810303at2"/>
<dbReference type="InterPro" id="IPR050256">
    <property type="entry name" value="Glycosyltransferase_2"/>
</dbReference>
<comment type="catalytic activity">
    <reaction evidence="8">
        <text>(2R)-3-phosphoglycerate + UDP-alpha-D-glucose = (2R)-2-O-(alpha-D-glucopyranosyl)-3-phospho-glycerate + UDP + H(+)</text>
        <dbReference type="Rhea" id="RHEA:31319"/>
        <dbReference type="ChEBI" id="CHEBI:15378"/>
        <dbReference type="ChEBI" id="CHEBI:58223"/>
        <dbReference type="ChEBI" id="CHEBI:58272"/>
        <dbReference type="ChEBI" id="CHEBI:58885"/>
        <dbReference type="ChEBI" id="CHEBI:62600"/>
        <dbReference type="EC" id="2.4.1.266"/>
    </reaction>
    <physiologicalReaction direction="left-to-right" evidence="8">
        <dbReference type="Rhea" id="RHEA:31320"/>
    </physiologicalReaction>
</comment>
<evidence type="ECO:0000256" key="5">
    <source>
        <dbReference type="ARBA" id="ARBA00022842"/>
    </source>
</evidence>
<dbReference type="SUPFAM" id="SSF53448">
    <property type="entry name" value="Nucleotide-diphospho-sugar transferases"/>
    <property type="match status" value="1"/>
</dbReference>
<evidence type="ECO:0000313" key="12">
    <source>
        <dbReference type="Proteomes" id="UP000000719"/>
    </source>
</evidence>
<keyword evidence="4 11" id="KW-0808">Transferase</keyword>
<keyword evidence="3" id="KW-0328">Glycosyltransferase</keyword>
<comment type="similarity">
    <text evidence="2">Belongs to the glycosyltransferase 2 family.</text>
</comment>
<dbReference type="EC" id="2.4.1.266" evidence="6"/>
<keyword evidence="12" id="KW-1185">Reference proteome</keyword>
<dbReference type="Proteomes" id="UP000000719">
    <property type="component" value="Chromosome"/>
</dbReference>
<dbReference type="KEGG" id="hor:Hore_07780"/>
<evidence type="ECO:0000256" key="2">
    <source>
        <dbReference type="ARBA" id="ARBA00006739"/>
    </source>
</evidence>
<dbReference type="PANTHER" id="PTHR48090">
    <property type="entry name" value="UNDECAPRENYL-PHOSPHATE 4-DEOXY-4-FORMAMIDO-L-ARABINOSE TRANSFERASE-RELATED"/>
    <property type="match status" value="1"/>
</dbReference>
<keyword evidence="5" id="KW-0460">Magnesium</keyword>
<dbReference type="CDD" id="cd04179">
    <property type="entry name" value="DPM_DPG-synthase_like"/>
    <property type="match status" value="1"/>
</dbReference>
<reference evidence="11 12" key="1">
    <citation type="journal article" date="2009" name="PLoS ONE">
        <title>Genome analysis of the anaerobic thermohalophilic bacterium Halothermothrix orenii.</title>
        <authorList>
            <person name="Mavromatis K."/>
            <person name="Ivanova N."/>
            <person name="Anderson I."/>
            <person name="Lykidis A."/>
            <person name="Hooper S.D."/>
            <person name="Sun H."/>
            <person name="Kunin V."/>
            <person name="Lapidus A."/>
            <person name="Hugenholtz P."/>
            <person name="Patel B."/>
            <person name="Kyrpides N.C."/>
        </authorList>
    </citation>
    <scope>NUCLEOTIDE SEQUENCE [LARGE SCALE GENOMIC DNA]</scope>
    <source>
        <strain evidence="12">H 168 / OCM 544 / DSM 9562</strain>
    </source>
</reference>
<dbReference type="eggNOG" id="COG1215">
    <property type="taxonomic scope" value="Bacteria"/>
</dbReference>
<accession>B8CW66</accession>
<evidence type="ECO:0000256" key="7">
    <source>
        <dbReference type="ARBA" id="ARBA00040894"/>
    </source>
</evidence>
<name>B8CW66_HALOH</name>
<dbReference type="InterPro" id="IPR029044">
    <property type="entry name" value="Nucleotide-diphossugar_trans"/>
</dbReference>
<evidence type="ECO:0000259" key="10">
    <source>
        <dbReference type="Pfam" id="PF00535"/>
    </source>
</evidence>
<dbReference type="Pfam" id="PF00535">
    <property type="entry name" value="Glycos_transf_2"/>
    <property type="match status" value="1"/>
</dbReference>
<feature type="domain" description="Glycosyltransferase 2-like" evidence="10">
    <location>
        <begin position="4"/>
        <end position="126"/>
    </location>
</feature>